<dbReference type="EMBL" id="CYGV01001478">
    <property type="protein sequence ID" value="CUA74698.1"/>
    <property type="molecule type" value="Genomic_DNA"/>
</dbReference>
<organism evidence="2 3">
    <name type="scientific">Rhizoctonia solani</name>
    <dbReference type="NCBI Taxonomy" id="456999"/>
    <lineage>
        <taxon>Eukaryota</taxon>
        <taxon>Fungi</taxon>
        <taxon>Dikarya</taxon>
        <taxon>Basidiomycota</taxon>
        <taxon>Agaricomycotina</taxon>
        <taxon>Agaricomycetes</taxon>
        <taxon>Cantharellales</taxon>
        <taxon>Ceratobasidiaceae</taxon>
        <taxon>Rhizoctonia</taxon>
    </lineage>
</organism>
<proteinExistence type="predicted"/>
<sequence>MNALVPVVTFTRYESSSTSAHVTLPGRLAASSALLIVIVLLEAPGITIVPFVPAGAVIRMLNVEPVFSHAAIIVTHRRASLDKTLHITITGLSPRLQKPDKSLVSPTRTRDAGLGVPAGTTSFVDSLASPTAWGRTSVPKREIGKVRPSSGSGERRVRSPESPFPTVEVMIMPGTKLEFDYHDASFEIDEDLPNIGERRYRFRDLRLSREMVTVLARKSISSPARRMIGSMSSLMNERRRREWSRKALLRYPFTVDLVVNTIQDVEYEVRRALVLDNEVRAASLALARKCSGCGVKL</sequence>
<evidence type="ECO:0000256" key="1">
    <source>
        <dbReference type="SAM" id="MobiDB-lite"/>
    </source>
</evidence>
<name>A0A0K6G7U0_9AGAM</name>
<feature type="region of interest" description="Disordered" evidence="1">
    <location>
        <begin position="143"/>
        <end position="162"/>
    </location>
</feature>
<accession>A0A0K6G7U0</accession>
<evidence type="ECO:0000313" key="2">
    <source>
        <dbReference type="EMBL" id="CUA74698.1"/>
    </source>
</evidence>
<gene>
    <name evidence="2" type="ORF">RSOLAG22IIIB_05667</name>
</gene>
<keyword evidence="3" id="KW-1185">Reference proteome</keyword>
<dbReference type="Proteomes" id="UP000044841">
    <property type="component" value="Unassembled WGS sequence"/>
</dbReference>
<dbReference type="AlphaFoldDB" id="A0A0K6G7U0"/>
<protein>
    <submittedName>
        <fullName evidence="2">Uncharacterized protein</fullName>
    </submittedName>
</protein>
<evidence type="ECO:0000313" key="3">
    <source>
        <dbReference type="Proteomes" id="UP000044841"/>
    </source>
</evidence>
<reference evidence="2 3" key="1">
    <citation type="submission" date="2015-07" db="EMBL/GenBank/DDBJ databases">
        <authorList>
            <person name="Noorani M."/>
        </authorList>
    </citation>
    <scope>NUCLEOTIDE SEQUENCE [LARGE SCALE GENOMIC DNA]</scope>
    <source>
        <strain evidence="2">BBA 69670</strain>
    </source>
</reference>